<keyword evidence="1" id="KW-1133">Transmembrane helix</keyword>
<dbReference type="EMBL" id="JAWHVL010000033">
    <property type="protein sequence ID" value="MDV2633531.1"/>
    <property type="molecule type" value="Genomic_DNA"/>
</dbReference>
<name>A0A8I2KUR7_9LACT</name>
<protein>
    <recommendedName>
        <fullName evidence="5">YcxB-like protein domain-containing protein</fullName>
    </recommendedName>
</protein>
<evidence type="ECO:0000313" key="4">
    <source>
        <dbReference type="Proteomes" id="UP001186047"/>
    </source>
</evidence>
<keyword evidence="1" id="KW-0812">Transmembrane</keyword>
<dbReference type="AlphaFoldDB" id="A0A8I2KUR7"/>
<gene>
    <name evidence="2" type="ORF">OGZ38_00010</name>
    <name evidence="3" type="ORF">RZO31_11750</name>
</gene>
<dbReference type="Proteomes" id="UP001186047">
    <property type="component" value="Unassembled WGS sequence"/>
</dbReference>
<dbReference type="RefSeq" id="WP_143465321.1">
    <property type="nucleotide sequence ID" value="NZ_CAOFZM010000006.1"/>
</dbReference>
<evidence type="ECO:0008006" key="5">
    <source>
        <dbReference type="Google" id="ProtNLM"/>
    </source>
</evidence>
<dbReference type="EMBL" id="JAOWLO010000001">
    <property type="protein sequence ID" value="MDG5047528.1"/>
    <property type="molecule type" value="Genomic_DNA"/>
</dbReference>
<feature type="transmembrane region" description="Helical" evidence="1">
    <location>
        <begin position="62"/>
        <end position="81"/>
    </location>
</feature>
<reference evidence="2" key="1">
    <citation type="submission" date="2022-10" db="EMBL/GenBank/DDBJ databases">
        <authorList>
            <person name="Turner M.S."/>
            <person name="Huang W."/>
        </authorList>
    </citation>
    <scope>NUCLEOTIDE SEQUENCE</scope>
    <source>
        <strain evidence="2">593</strain>
    </source>
</reference>
<proteinExistence type="predicted"/>
<feature type="transmembrane region" description="Helical" evidence="1">
    <location>
        <begin position="38"/>
        <end position="56"/>
    </location>
</feature>
<dbReference type="Proteomes" id="UP001152820">
    <property type="component" value="Unassembled WGS sequence"/>
</dbReference>
<evidence type="ECO:0000256" key="1">
    <source>
        <dbReference type="SAM" id="Phobius"/>
    </source>
</evidence>
<reference evidence="3" key="3">
    <citation type="submission" date="2023-10" db="EMBL/GenBank/DDBJ databases">
        <title>Production of high quality cheese from raw caw milk (raw cheese).</title>
        <authorList>
            <person name="Samouris G."/>
        </authorList>
    </citation>
    <scope>NUCLEOTIDE SEQUENCE</scope>
    <source>
        <strain evidence="3">M17-3</strain>
    </source>
</reference>
<comment type="caution">
    <text evidence="3">The sequence shown here is derived from an EMBL/GenBank/DDBJ whole genome shotgun (WGS) entry which is preliminary data.</text>
</comment>
<evidence type="ECO:0000313" key="3">
    <source>
        <dbReference type="EMBL" id="MDV2633531.1"/>
    </source>
</evidence>
<sequence length="169" mass="20341">MENVKILEKRKKMNYIFSGKPTIEDHLKMVQRLSNRTTFLFLIGGLIIGEVIFTFFKWSVLLLIIFAVFYVLIVVLNYFVFVPYRIRKKYKENSSINQKRCFSFGDDIEIEFPIYKVVYYDDAVYIISENNQAMIVKREWLESGKSWEEFIHFIDHKVVPKITPKIYRR</sequence>
<reference evidence="2" key="2">
    <citation type="journal article" date="2023" name="Food Microbiol.">
        <title>Evaluation of the fermentation potential of lactic acid bacteria isolated from herbs, fruits and vegetables as starter cultures in nut-based milk alternatives.</title>
        <authorList>
            <person name="Huang W."/>
            <person name="Dong A."/>
            <person name="Pham H.T."/>
            <person name="Zhou C."/>
            <person name="Huo Z."/>
            <person name="Watjen A.P."/>
            <person name="Prakash S."/>
            <person name="Bang-Berthelsen C.H."/>
            <person name="Turner M.S."/>
        </authorList>
    </citation>
    <scope>NUCLEOTIDE SEQUENCE</scope>
    <source>
        <strain evidence="2">593</strain>
    </source>
</reference>
<evidence type="ECO:0000313" key="2">
    <source>
        <dbReference type="EMBL" id="MDG5047528.1"/>
    </source>
</evidence>
<keyword evidence="1" id="KW-0472">Membrane</keyword>
<organism evidence="3 4">
    <name type="scientific">Lactococcus lactis</name>
    <dbReference type="NCBI Taxonomy" id="1358"/>
    <lineage>
        <taxon>Bacteria</taxon>
        <taxon>Bacillati</taxon>
        <taxon>Bacillota</taxon>
        <taxon>Bacilli</taxon>
        <taxon>Lactobacillales</taxon>
        <taxon>Streptococcaceae</taxon>
        <taxon>Lactococcus</taxon>
    </lineage>
</organism>
<accession>A0A8I2KUR7</accession>